<dbReference type="AlphaFoldDB" id="A0A8R7UCE9"/>
<reference evidence="4" key="3">
    <citation type="submission" date="2022-06" db="UniProtKB">
        <authorList>
            <consortium name="EnsemblPlants"/>
        </authorList>
    </citation>
    <scope>IDENTIFICATION</scope>
</reference>
<dbReference type="InterPro" id="IPR000719">
    <property type="entry name" value="Prot_kinase_dom"/>
</dbReference>
<keyword evidence="1" id="KW-0547">Nucleotide-binding</keyword>
<name>A0A8R7UCE9_TRIUA</name>
<dbReference type="PROSITE" id="PS50011">
    <property type="entry name" value="PROTEIN_KINASE_DOM"/>
    <property type="match status" value="1"/>
</dbReference>
<organism evidence="4 5">
    <name type="scientific">Triticum urartu</name>
    <name type="common">Red wild einkorn</name>
    <name type="synonym">Crithodium urartu</name>
    <dbReference type="NCBI Taxonomy" id="4572"/>
    <lineage>
        <taxon>Eukaryota</taxon>
        <taxon>Viridiplantae</taxon>
        <taxon>Streptophyta</taxon>
        <taxon>Embryophyta</taxon>
        <taxon>Tracheophyta</taxon>
        <taxon>Spermatophyta</taxon>
        <taxon>Magnoliopsida</taxon>
        <taxon>Liliopsida</taxon>
        <taxon>Poales</taxon>
        <taxon>Poaceae</taxon>
        <taxon>BOP clade</taxon>
        <taxon>Pooideae</taxon>
        <taxon>Triticodae</taxon>
        <taxon>Triticeae</taxon>
        <taxon>Triticinae</taxon>
        <taxon>Triticum</taxon>
    </lineage>
</organism>
<dbReference type="Gramene" id="TuG1812G0500000147.01.T01">
    <property type="protein sequence ID" value="TuG1812G0500000147.01.T01"/>
    <property type="gene ID" value="TuG1812G0500000147.01"/>
</dbReference>
<keyword evidence="5" id="KW-1185">Reference proteome</keyword>
<evidence type="ECO:0000259" key="3">
    <source>
        <dbReference type="PROSITE" id="PS50011"/>
    </source>
</evidence>
<evidence type="ECO:0000256" key="1">
    <source>
        <dbReference type="ARBA" id="ARBA00022741"/>
    </source>
</evidence>
<accession>A0A8R7UCE9</accession>
<evidence type="ECO:0000313" key="5">
    <source>
        <dbReference type="Proteomes" id="UP000015106"/>
    </source>
</evidence>
<feature type="domain" description="Protein kinase" evidence="3">
    <location>
        <begin position="1"/>
        <end position="92"/>
    </location>
</feature>
<keyword evidence="2" id="KW-0067">ATP-binding</keyword>
<sequence>MHRDVKASNVLLDGDMNGRLGDFGLARLHDHGTDAHTTHVAGTRGYLALELIRFGKATEATDVFAFGAFIFELACGSRPMGLNARGELLVLV</sequence>
<reference evidence="5" key="1">
    <citation type="journal article" date="2013" name="Nature">
        <title>Draft genome of the wheat A-genome progenitor Triticum urartu.</title>
        <authorList>
            <person name="Ling H.Q."/>
            <person name="Zhao S."/>
            <person name="Liu D."/>
            <person name="Wang J."/>
            <person name="Sun H."/>
            <person name="Zhang C."/>
            <person name="Fan H."/>
            <person name="Li D."/>
            <person name="Dong L."/>
            <person name="Tao Y."/>
            <person name="Gao C."/>
            <person name="Wu H."/>
            <person name="Li Y."/>
            <person name="Cui Y."/>
            <person name="Guo X."/>
            <person name="Zheng S."/>
            <person name="Wang B."/>
            <person name="Yu K."/>
            <person name="Liang Q."/>
            <person name="Yang W."/>
            <person name="Lou X."/>
            <person name="Chen J."/>
            <person name="Feng M."/>
            <person name="Jian J."/>
            <person name="Zhang X."/>
            <person name="Luo G."/>
            <person name="Jiang Y."/>
            <person name="Liu J."/>
            <person name="Wang Z."/>
            <person name="Sha Y."/>
            <person name="Zhang B."/>
            <person name="Wu H."/>
            <person name="Tang D."/>
            <person name="Shen Q."/>
            <person name="Xue P."/>
            <person name="Zou S."/>
            <person name="Wang X."/>
            <person name="Liu X."/>
            <person name="Wang F."/>
            <person name="Yang Y."/>
            <person name="An X."/>
            <person name="Dong Z."/>
            <person name="Zhang K."/>
            <person name="Zhang X."/>
            <person name="Luo M.C."/>
            <person name="Dvorak J."/>
            <person name="Tong Y."/>
            <person name="Wang J."/>
            <person name="Yang H."/>
            <person name="Li Z."/>
            <person name="Wang D."/>
            <person name="Zhang A."/>
            <person name="Wang J."/>
        </authorList>
    </citation>
    <scope>NUCLEOTIDE SEQUENCE</scope>
    <source>
        <strain evidence="5">cv. G1812</strain>
    </source>
</reference>
<reference evidence="4" key="2">
    <citation type="submission" date="2018-03" db="EMBL/GenBank/DDBJ databases">
        <title>The Triticum urartu genome reveals the dynamic nature of wheat genome evolution.</title>
        <authorList>
            <person name="Ling H."/>
            <person name="Ma B."/>
            <person name="Shi X."/>
            <person name="Liu H."/>
            <person name="Dong L."/>
            <person name="Sun H."/>
            <person name="Cao Y."/>
            <person name="Gao Q."/>
            <person name="Zheng S."/>
            <person name="Li Y."/>
            <person name="Yu Y."/>
            <person name="Du H."/>
            <person name="Qi M."/>
            <person name="Li Y."/>
            <person name="Yu H."/>
            <person name="Cui Y."/>
            <person name="Wang N."/>
            <person name="Chen C."/>
            <person name="Wu H."/>
            <person name="Zhao Y."/>
            <person name="Zhang J."/>
            <person name="Li Y."/>
            <person name="Zhou W."/>
            <person name="Zhang B."/>
            <person name="Hu W."/>
            <person name="Eijk M."/>
            <person name="Tang J."/>
            <person name="Witsenboer H."/>
            <person name="Zhao S."/>
            <person name="Li Z."/>
            <person name="Zhang A."/>
            <person name="Wang D."/>
            <person name="Liang C."/>
        </authorList>
    </citation>
    <scope>NUCLEOTIDE SEQUENCE [LARGE SCALE GENOMIC DNA]</scope>
    <source>
        <strain evidence="4">cv. G1812</strain>
    </source>
</reference>
<dbReference type="Pfam" id="PF00069">
    <property type="entry name" value="Pkinase"/>
    <property type="match status" value="1"/>
</dbReference>
<dbReference type="GO" id="GO:0004672">
    <property type="term" value="F:protein kinase activity"/>
    <property type="evidence" value="ECO:0007669"/>
    <property type="project" value="InterPro"/>
</dbReference>
<dbReference type="SUPFAM" id="SSF56112">
    <property type="entry name" value="Protein kinase-like (PK-like)"/>
    <property type="match status" value="1"/>
</dbReference>
<evidence type="ECO:0000256" key="2">
    <source>
        <dbReference type="ARBA" id="ARBA00022840"/>
    </source>
</evidence>
<proteinExistence type="predicted"/>
<dbReference type="EnsemblPlants" id="TuG1812G0500000147.01.T01">
    <property type="protein sequence ID" value="TuG1812G0500000147.01.T01"/>
    <property type="gene ID" value="TuG1812G0500000147.01"/>
</dbReference>
<evidence type="ECO:0000313" key="4">
    <source>
        <dbReference type="EnsemblPlants" id="TuG1812G0500000147.01.T01"/>
    </source>
</evidence>
<dbReference type="PANTHER" id="PTHR27007">
    <property type="match status" value="1"/>
</dbReference>
<dbReference type="Proteomes" id="UP000015106">
    <property type="component" value="Chromosome 5"/>
</dbReference>
<dbReference type="InterPro" id="IPR011009">
    <property type="entry name" value="Kinase-like_dom_sf"/>
</dbReference>
<dbReference type="GO" id="GO:0005524">
    <property type="term" value="F:ATP binding"/>
    <property type="evidence" value="ECO:0007669"/>
    <property type="project" value="UniProtKB-KW"/>
</dbReference>
<dbReference type="Gene3D" id="1.10.510.10">
    <property type="entry name" value="Transferase(Phosphotransferase) domain 1"/>
    <property type="match status" value="1"/>
</dbReference>
<dbReference type="InterPro" id="IPR050528">
    <property type="entry name" value="L-type_Lectin-RKs"/>
</dbReference>
<protein>
    <recommendedName>
        <fullName evidence="3">Protein kinase domain-containing protein</fullName>
    </recommendedName>
</protein>